<evidence type="ECO:0000256" key="13">
    <source>
        <dbReference type="SAM" id="SignalP"/>
    </source>
</evidence>
<evidence type="ECO:0000256" key="4">
    <source>
        <dbReference type="ARBA" id="ARBA00022559"/>
    </source>
</evidence>
<keyword evidence="6 11" id="KW-0479">Metal-binding</keyword>
<dbReference type="GO" id="GO:0004096">
    <property type="term" value="F:catalase activity"/>
    <property type="evidence" value="ECO:0007669"/>
    <property type="project" value="UniProtKB-EC"/>
</dbReference>
<comment type="cofactor">
    <cofactor evidence="1 11">
        <name>heme</name>
        <dbReference type="ChEBI" id="CHEBI:30413"/>
    </cofactor>
</comment>
<name>A0A1X6NYX0_PORUM</name>
<keyword evidence="16" id="KW-1185">Reference proteome</keyword>
<evidence type="ECO:0000256" key="3">
    <source>
        <dbReference type="ARBA" id="ARBA00012314"/>
    </source>
</evidence>
<dbReference type="InterPro" id="IPR011614">
    <property type="entry name" value="Catalase_core"/>
</dbReference>
<protein>
    <recommendedName>
        <fullName evidence="3">catalase</fullName>
        <ecNumber evidence="3">1.11.1.6</ecNumber>
    </recommendedName>
</protein>
<dbReference type="PIRSF" id="PIRSF038928">
    <property type="entry name" value="Catalase_clade1-3"/>
    <property type="match status" value="1"/>
</dbReference>
<feature type="region of interest" description="Disordered" evidence="12">
    <location>
        <begin position="536"/>
        <end position="559"/>
    </location>
</feature>
<keyword evidence="5 11" id="KW-0349">Heme</keyword>
<dbReference type="PANTHER" id="PTHR11465:SF23">
    <property type="entry name" value="CATALASE-2"/>
    <property type="match status" value="1"/>
</dbReference>
<dbReference type="Proteomes" id="UP000218209">
    <property type="component" value="Unassembled WGS sequence"/>
</dbReference>
<dbReference type="OrthoDB" id="6880011at2759"/>
<feature type="chain" id="PRO_5012801274" description="catalase" evidence="13">
    <location>
        <begin position="25"/>
        <end position="559"/>
    </location>
</feature>
<keyword evidence="13" id="KW-0732">Signal</keyword>
<keyword evidence="8 11" id="KW-0408">Iron</keyword>
<dbReference type="Pfam" id="PF00199">
    <property type="entry name" value="Catalase"/>
    <property type="match status" value="1"/>
</dbReference>
<dbReference type="GO" id="GO:0005737">
    <property type="term" value="C:cytoplasm"/>
    <property type="evidence" value="ECO:0007669"/>
    <property type="project" value="TreeGrafter"/>
</dbReference>
<feature type="binding site" description="axial binding residue" evidence="11">
    <location>
        <position position="367"/>
    </location>
    <ligand>
        <name>heme</name>
        <dbReference type="ChEBI" id="CHEBI:30413"/>
    </ligand>
    <ligandPart>
        <name>Fe</name>
        <dbReference type="ChEBI" id="CHEBI:18248"/>
    </ligandPart>
</feature>
<keyword evidence="7" id="KW-0560">Oxidoreductase</keyword>
<evidence type="ECO:0000256" key="6">
    <source>
        <dbReference type="ARBA" id="ARBA00022723"/>
    </source>
</evidence>
<evidence type="ECO:0000313" key="15">
    <source>
        <dbReference type="EMBL" id="OSX73583.1"/>
    </source>
</evidence>
<dbReference type="InterPro" id="IPR024711">
    <property type="entry name" value="Catalase_clade1/3"/>
</dbReference>
<evidence type="ECO:0000313" key="16">
    <source>
        <dbReference type="Proteomes" id="UP000218209"/>
    </source>
</evidence>
<keyword evidence="9" id="KW-0376">Hydrogen peroxide</keyword>
<dbReference type="InterPro" id="IPR018028">
    <property type="entry name" value="Catalase"/>
</dbReference>
<dbReference type="SUPFAM" id="SSF56634">
    <property type="entry name" value="Heme-dependent catalase-like"/>
    <property type="match status" value="1"/>
</dbReference>
<evidence type="ECO:0000256" key="11">
    <source>
        <dbReference type="PIRSR" id="PIRSR038928-2"/>
    </source>
</evidence>
<dbReference type="EMBL" id="KV918987">
    <property type="protein sequence ID" value="OSX73583.1"/>
    <property type="molecule type" value="Genomic_DNA"/>
</dbReference>
<dbReference type="InterPro" id="IPR020835">
    <property type="entry name" value="Catalase_sf"/>
</dbReference>
<organism evidence="15 16">
    <name type="scientific">Porphyra umbilicalis</name>
    <name type="common">Purple laver</name>
    <name type="synonym">Red alga</name>
    <dbReference type="NCBI Taxonomy" id="2786"/>
    <lineage>
        <taxon>Eukaryota</taxon>
        <taxon>Rhodophyta</taxon>
        <taxon>Bangiophyceae</taxon>
        <taxon>Bangiales</taxon>
        <taxon>Bangiaceae</taxon>
        <taxon>Porphyra</taxon>
    </lineage>
</organism>
<keyword evidence="4" id="KW-0575">Peroxidase</keyword>
<dbReference type="GO" id="GO:0046872">
    <property type="term" value="F:metal ion binding"/>
    <property type="evidence" value="ECO:0007669"/>
    <property type="project" value="UniProtKB-KW"/>
</dbReference>
<comment type="similarity">
    <text evidence="2">Belongs to the catalase family.</text>
</comment>
<gene>
    <name evidence="15" type="ORF">BU14_0335s0005</name>
</gene>
<dbReference type="SMART" id="SM01060">
    <property type="entry name" value="Catalase"/>
    <property type="match status" value="1"/>
</dbReference>
<feature type="active site" evidence="10">
    <location>
        <position position="153"/>
    </location>
</feature>
<dbReference type="PRINTS" id="PR00067">
    <property type="entry name" value="CATALASE"/>
</dbReference>
<dbReference type="Pfam" id="PF06628">
    <property type="entry name" value="Catalase-rel"/>
    <property type="match status" value="1"/>
</dbReference>
<evidence type="ECO:0000256" key="10">
    <source>
        <dbReference type="PIRSR" id="PIRSR038928-1"/>
    </source>
</evidence>
<evidence type="ECO:0000256" key="1">
    <source>
        <dbReference type="ARBA" id="ARBA00001971"/>
    </source>
</evidence>
<evidence type="ECO:0000256" key="9">
    <source>
        <dbReference type="ARBA" id="ARBA00023324"/>
    </source>
</evidence>
<dbReference type="GO" id="GO:0042542">
    <property type="term" value="P:response to hydrogen peroxide"/>
    <property type="evidence" value="ECO:0007669"/>
    <property type="project" value="TreeGrafter"/>
</dbReference>
<dbReference type="PANTHER" id="PTHR11465">
    <property type="entry name" value="CATALASE"/>
    <property type="match status" value="1"/>
</dbReference>
<evidence type="ECO:0000259" key="14">
    <source>
        <dbReference type="SMART" id="SM01060"/>
    </source>
</evidence>
<reference evidence="15 16" key="1">
    <citation type="submission" date="2017-03" db="EMBL/GenBank/DDBJ databases">
        <title>WGS assembly of Porphyra umbilicalis.</title>
        <authorList>
            <person name="Brawley S.H."/>
            <person name="Blouin N.A."/>
            <person name="Ficko-Blean E."/>
            <person name="Wheeler G.L."/>
            <person name="Lohr M."/>
            <person name="Goodson H.V."/>
            <person name="Jenkins J.W."/>
            <person name="Blaby-Haas C.E."/>
            <person name="Helliwell K.E."/>
            <person name="Chan C."/>
            <person name="Marriage T."/>
            <person name="Bhattacharya D."/>
            <person name="Klein A.S."/>
            <person name="Badis Y."/>
            <person name="Brodie J."/>
            <person name="Cao Y."/>
            <person name="Collen J."/>
            <person name="Dittami S.M."/>
            <person name="Gachon C.M."/>
            <person name="Green B.R."/>
            <person name="Karpowicz S."/>
            <person name="Kim J.W."/>
            <person name="Kudahl U."/>
            <person name="Lin S."/>
            <person name="Michel G."/>
            <person name="Mittag M."/>
            <person name="Olson B.J."/>
            <person name="Pangilinan J."/>
            <person name="Peng Y."/>
            <person name="Qiu H."/>
            <person name="Shu S."/>
            <person name="Singer J.T."/>
            <person name="Smith A.G."/>
            <person name="Sprecher B.N."/>
            <person name="Wagner V."/>
            <person name="Wang W."/>
            <person name="Wang Z.-Y."/>
            <person name="Yan J."/>
            <person name="Yarish C."/>
            <person name="Zoeuner-Riek S."/>
            <person name="Zhuang Y."/>
            <person name="Zou Y."/>
            <person name="Lindquist E.A."/>
            <person name="Grimwood J."/>
            <person name="Barry K."/>
            <person name="Rokhsar D.S."/>
            <person name="Schmutz J."/>
            <person name="Stiller J.W."/>
            <person name="Grossman A.R."/>
            <person name="Prochnik S.E."/>
        </authorList>
    </citation>
    <scope>NUCLEOTIDE SEQUENCE [LARGE SCALE GENOMIC DNA]</scope>
    <source>
        <strain evidence="15">4086291</strain>
    </source>
</reference>
<dbReference type="InterPro" id="IPR010582">
    <property type="entry name" value="Catalase_immune_responsive"/>
</dbReference>
<evidence type="ECO:0000256" key="8">
    <source>
        <dbReference type="ARBA" id="ARBA00023004"/>
    </source>
</evidence>
<proteinExistence type="inferred from homology"/>
<feature type="domain" description="Catalase core" evidence="14">
    <location>
        <begin position="29"/>
        <end position="420"/>
    </location>
</feature>
<evidence type="ECO:0000256" key="12">
    <source>
        <dbReference type="SAM" id="MobiDB-lite"/>
    </source>
</evidence>
<dbReference type="GO" id="GO:0020037">
    <property type="term" value="F:heme binding"/>
    <property type="evidence" value="ECO:0007669"/>
    <property type="project" value="InterPro"/>
</dbReference>
<dbReference type="AlphaFoldDB" id="A0A1X6NYX0"/>
<evidence type="ECO:0000256" key="7">
    <source>
        <dbReference type="ARBA" id="ARBA00023002"/>
    </source>
</evidence>
<feature type="signal peptide" evidence="13">
    <location>
        <begin position="1"/>
        <end position="24"/>
    </location>
</feature>
<dbReference type="PROSITE" id="PS51402">
    <property type="entry name" value="CATALASE_3"/>
    <property type="match status" value="1"/>
</dbReference>
<sequence length="559" mass="60241">MAFAVASTVAAAAILATAPAVAAGQGVHTSDFGTPVGDNTNSLSVGPSGPLLVEDGRTFEKLARFNRERIPERVVHARGVGAIGEFEALSDESALTAAGFLGGAGRKTDVFTRFSNVVPPRGSPEALRDVRGFSVKFRIPTRYGGGIWDLVGNSLDVFFIRDQITFPDLVHAVNFDPVLNVPNPNRAFDFFGALRGAATNMLTTLYSDLGLPANHRTMNGHSVHAYEFVNVRGKRSLVKFQWLSAQGIVNMSNEQAAAVRAEDFSHATRDLYDAINAGRFPKWDLQIQVLPRELLKPGRLPFNPLDATKFWPVDIAPFRTIGRMTLNKVPGNFYQQTEQVAFSPANFLPGSLEPSDDALLQGRLVSYADTQRYRLGNAYATLPVNRPVSPVRNYAQDGPLDTGTTTGDFNYGLSLVNEVFETPDSARFARRRVCGVVAQAPIEVTANFLQAGQRYESFSDSDKDNLISNLAADLGAVTSELVRNTMCSHFYLANVEYGRRVAAAVNCNLREVVRIAASLDTGLPDGFDAAGVPSGGAAGAKVGTKIEKDGGKKASAYEA</sequence>
<evidence type="ECO:0000256" key="5">
    <source>
        <dbReference type="ARBA" id="ARBA00022617"/>
    </source>
</evidence>
<dbReference type="Gene3D" id="2.40.180.10">
    <property type="entry name" value="Catalase core domain"/>
    <property type="match status" value="1"/>
</dbReference>
<evidence type="ECO:0000256" key="2">
    <source>
        <dbReference type="ARBA" id="ARBA00005329"/>
    </source>
</evidence>
<dbReference type="GO" id="GO:0042744">
    <property type="term" value="P:hydrogen peroxide catabolic process"/>
    <property type="evidence" value="ECO:0007669"/>
    <property type="project" value="UniProtKB-KW"/>
</dbReference>
<accession>A0A1X6NYX0</accession>
<feature type="active site" evidence="10">
    <location>
        <position position="76"/>
    </location>
</feature>
<dbReference type="EC" id="1.11.1.6" evidence="3"/>